<sequence length="97" mass="9862">MSSDATAALADDVAAAVRAAEGVADLHAGVLGEVGTYLPGRRVPGIRLVDDAACEIHVTVLFGHRLDAVVAAVREAVRPLVAGAVHVVVEDVVSRSA</sequence>
<evidence type="ECO:0000313" key="1">
    <source>
        <dbReference type="EMBL" id="GAA4117029.1"/>
    </source>
</evidence>
<protein>
    <recommendedName>
        <fullName evidence="3">Asp23/Gls24 family envelope stress response protein</fullName>
    </recommendedName>
</protein>
<evidence type="ECO:0000313" key="2">
    <source>
        <dbReference type="Proteomes" id="UP001501495"/>
    </source>
</evidence>
<dbReference type="Proteomes" id="UP001501495">
    <property type="component" value="Unassembled WGS sequence"/>
</dbReference>
<dbReference type="RefSeq" id="WP_344732915.1">
    <property type="nucleotide sequence ID" value="NZ_BAAAZH010000012.1"/>
</dbReference>
<name>A0ABP7XIJ0_9ACTN</name>
<dbReference type="EMBL" id="BAAAZH010000012">
    <property type="protein sequence ID" value="GAA4117029.1"/>
    <property type="molecule type" value="Genomic_DNA"/>
</dbReference>
<gene>
    <name evidence="1" type="ORF">GCM10022215_17230</name>
</gene>
<organism evidence="1 2">
    <name type="scientific">Nocardioides fonticola</name>
    <dbReference type="NCBI Taxonomy" id="450363"/>
    <lineage>
        <taxon>Bacteria</taxon>
        <taxon>Bacillati</taxon>
        <taxon>Actinomycetota</taxon>
        <taxon>Actinomycetes</taxon>
        <taxon>Propionibacteriales</taxon>
        <taxon>Nocardioidaceae</taxon>
        <taxon>Nocardioides</taxon>
    </lineage>
</organism>
<reference evidence="2" key="1">
    <citation type="journal article" date="2019" name="Int. J. Syst. Evol. Microbiol.">
        <title>The Global Catalogue of Microorganisms (GCM) 10K type strain sequencing project: providing services to taxonomists for standard genome sequencing and annotation.</title>
        <authorList>
            <consortium name="The Broad Institute Genomics Platform"/>
            <consortium name="The Broad Institute Genome Sequencing Center for Infectious Disease"/>
            <person name="Wu L."/>
            <person name="Ma J."/>
        </authorList>
    </citation>
    <scope>NUCLEOTIDE SEQUENCE [LARGE SCALE GENOMIC DNA]</scope>
    <source>
        <strain evidence="2">JCM 16703</strain>
    </source>
</reference>
<keyword evidence="2" id="KW-1185">Reference proteome</keyword>
<accession>A0ABP7XIJ0</accession>
<proteinExistence type="predicted"/>
<evidence type="ECO:0008006" key="3">
    <source>
        <dbReference type="Google" id="ProtNLM"/>
    </source>
</evidence>
<comment type="caution">
    <text evidence="1">The sequence shown here is derived from an EMBL/GenBank/DDBJ whole genome shotgun (WGS) entry which is preliminary data.</text>
</comment>